<dbReference type="PROSITE" id="PS50158">
    <property type="entry name" value="ZF_CCHC"/>
    <property type="match status" value="1"/>
</dbReference>
<dbReference type="GO" id="GO:0003676">
    <property type="term" value="F:nucleic acid binding"/>
    <property type="evidence" value="ECO:0007669"/>
    <property type="project" value="InterPro"/>
</dbReference>
<keyword evidence="1" id="KW-0862">Zinc</keyword>
<dbReference type="InterPro" id="IPR036875">
    <property type="entry name" value="Znf_CCHC_sf"/>
</dbReference>
<keyword evidence="1" id="KW-0863">Zinc-finger</keyword>
<keyword evidence="5" id="KW-1185">Reference proteome</keyword>
<comment type="caution">
    <text evidence="4">The sequence shown here is derived from an EMBL/GenBank/DDBJ whole genome shotgun (WGS) entry which is preliminary data.</text>
</comment>
<feature type="region of interest" description="Disordered" evidence="2">
    <location>
        <begin position="152"/>
        <end position="261"/>
    </location>
</feature>
<dbReference type="OrthoDB" id="2010575at2759"/>
<evidence type="ECO:0000313" key="5">
    <source>
        <dbReference type="Proteomes" id="UP000886520"/>
    </source>
</evidence>
<accession>A0A9D4ZBE6</accession>
<dbReference type="Gene3D" id="4.10.60.10">
    <property type="entry name" value="Zinc finger, CCHC-type"/>
    <property type="match status" value="1"/>
</dbReference>
<evidence type="ECO:0000256" key="1">
    <source>
        <dbReference type="PROSITE-ProRule" id="PRU00047"/>
    </source>
</evidence>
<dbReference type="InterPro" id="IPR001878">
    <property type="entry name" value="Znf_CCHC"/>
</dbReference>
<sequence>MQLANGDYFKMDKFMSCLHPKVREKVDFESPKNYNGVVPISQAKSRKIKKKIEQGMMGYEQQPSPQGEVRVEDQANCGVAAISQHWLRNVQDLSEQMQEFCLSVMDRGKQRAGRGRAWQLPGRCYNCGEEGHYAPDCPHPPRERGGIYPLFGRGRGQGRFNGQRDQQFDNPVPPAPQGNEEVHRDNIIGVDEQVVDVLANKREREGRDTETKRETRARKGKGKVDEGREPLETSKRRRRHKIKQSDYQLGRDHPEYDSVSDVKNQKANITFGQLLALNPKLQR</sequence>
<dbReference type="GO" id="GO:0008270">
    <property type="term" value="F:zinc ion binding"/>
    <property type="evidence" value="ECO:0007669"/>
    <property type="project" value="UniProtKB-KW"/>
</dbReference>
<feature type="compositionally biased region" description="Basic and acidic residues" evidence="2">
    <location>
        <begin position="199"/>
        <end position="214"/>
    </location>
</feature>
<proteinExistence type="predicted"/>
<gene>
    <name evidence="4" type="ORF">GOP47_0018230</name>
</gene>
<dbReference type="Pfam" id="PF00098">
    <property type="entry name" value="zf-CCHC"/>
    <property type="match status" value="1"/>
</dbReference>
<dbReference type="Proteomes" id="UP000886520">
    <property type="component" value="Chromosome 17"/>
</dbReference>
<protein>
    <recommendedName>
        <fullName evidence="3">CCHC-type domain-containing protein</fullName>
    </recommendedName>
</protein>
<dbReference type="SMART" id="SM00343">
    <property type="entry name" value="ZnF_C2HC"/>
    <property type="match status" value="1"/>
</dbReference>
<evidence type="ECO:0000313" key="4">
    <source>
        <dbReference type="EMBL" id="KAI5067702.1"/>
    </source>
</evidence>
<name>A0A9D4ZBE6_ADICA</name>
<keyword evidence="1" id="KW-0479">Metal-binding</keyword>
<dbReference type="SUPFAM" id="SSF57756">
    <property type="entry name" value="Retrovirus zinc finger-like domains"/>
    <property type="match status" value="1"/>
</dbReference>
<dbReference type="EMBL" id="JABFUD020000017">
    <property type="protein sequence ID" value="KAI5067702.1"/>
    <property type="molecule type" value="Genomic_DNA"/>
</dbReference>
<feature type="domain" description="CCHC-type" evidence="3">
    <location>
        <begin position="123"/>
        <end position="138"/>
    </location>
</feature>
<evidence type="ECO:0000259" key="3">
    <source>
        <dbReference type="PROSITE" id="PS50158"/>
    </source>
</evidence>
<evidence type="ECO:0000256" key="2">
    <source>
        <dbReference type="SAM" id="MobiDB-lite"/>
    </source>
</evidence>
<feature type="compositionally biased region" description="Basic and acidic residues" evidence="2">
    <location>
        <begin position="222"/>
        <end position="234"/>
    </location>
</feature>
<dbReference type="AlphaFoldDB" id="A0A9D4ZBE6"/>
<reference evidence="4" key="1">
    <citation type="submission" date="2021-01" db="EMBL/GenBank/DDBJ databases">
        <title>Adiantum capillus-veneris genome.</title>
        <authorList>
            <person name="Fang Y."/>
            <person name="Liao Q."/>
        </authorList>
    </citation>
    <scope>NUCLEOTIDE SEQUENCE</scope>
    <source>
        <strain evidence="4">H3</strain>
        <tissue evidence="4">Leaf</tissue>
    </source>
</reference>
<organism evidence="4 5">
    <name type="scientific">Adiantum capillus-veneris</name>
    <name type="common">Maidenhair fern</name>
    <dbReference type="NCBI Taxonomy" id="13818"/>
    <lineage>
        <taxon>Eukaryota</taxon>
        <taxon>Viridiplantae</taxon>
        <taxon>Streptophyta</taxon>
        <taxon>Embryophyta</taxon>
        <taxon>Tracheophyta</taxon>
        <taxon>Polypodiopsida</taxon>
        <taxon>Polypodiidae</taxon>
        <taxon>Polypodiales</taxon>
        <taxon>Pteridineae</taxon>
        <taxon>Pteridaceae</taxon>
        <taxon>Vittarioideae</taxon>
        <taxon>Adiantum</taxon>
    </lineage>
</organism>